<comment type="caution">
    <text evidence="3">The sequence shown here is derived from an EMBL/GenBank/DDBJ whole genome shotgun (WGS) entry which is preliminary data.</text>
</comment>
<gene>
    <name evidence="3" type="ORF">OFUS_LOCUS694</name>
</gene>
<keyword evidence="2" id="KW-0732">Signal</keyword>
<feature type="compositionally biased region" description="Basic residues" evidence="1">
    <location>
        <begin position="88"/>
        <end position="105"/>
    </location>
</feature>
<feature type="signal peptide" evidence="2">
    <location>
        <begin position="1"/>
        <end position="34"/>
    </location>
</feature>
<feature type="region of interest" description="Disordered" evidence="1">
    <location>
        <begin position="88"/>
        <end position="115"/>
    </location>
</feature>
<sequence>MARFYLKQYWTTFMVLSLWLLWTMLHSAVDKCVANNPSTHLIGEIKLDEIFRKDMKRWDSKKHESVNHSKQIDTELAPTFGQYLTSLKKRKRKPTATKTKKRMSQKGKDFNGDSRTKNKIIQMSGQNHIESLKKHSNHEGYHNEIDLNDKTQKVSKKRIIKFANKYPNNLLEDPIDPKGNEGTYQVDFPMDVDDNVDDKDDDALLGELEIDLDFEGVVALHEFQSYKYMYVPELEEE</sequence>
<proteinExistence type="predicted"/>
<name>A0A8J1UER5_OWEFU</name>
<dbReference type="Proteomes" id="UP000749559">
    <property type="component" value="Unassembled WGS sequence"/>
</dbReference>
<evidence type="ECO:0000313" key="3">
    <source>
        <dbReference type="EMBL" id="CAH1773045.1"/>
    </source>
</evidence>
<keyword evidence="4" id="KW-1185">Reference proteome</keyword>
<accession>A0A8J1UER5</accession>
<evidence type="ECO:0000313" key="4">
    <source>
        <dbReference type="Proteomes" id="UP000749559"/>
    </source>
</evidence>
<protein>
    <submittedName>
        <fullName evidence="3">Uncharacterized protein</fullName>
    </submittedName>
</protein>
<evidence type="ECO:0000256" key="1">
    <source>
        <dbReference type="SAM" id="MobiDB-lite"/>
    </source>
</evidence>
<evidence type="ECO:0000256" key="2">
    <source>
        <dbReference type="SAM" id="SignalP"/>
    </source>
</evidence>
<feature type="compositionally biased region" description="Basic and acidic residues" evidence="1">
    <location>
        <begin position="106"/>
        <end position="115"/>
    </location>
</feature>
<feature type="chain" id="PRO_5043814953" evidence="2">
    <location>
        <begin position="35"/>
        <end position="237"/>
    </location>
</feature>
<dbReference type="EMBL" id="CAIIXF020000001">
    <property type="protein sequence ID" value="CAH1773045.1"/>
    <property type="molecule type" value="Genomic_DNA"/>
</dbReference>
<reference evidence="3" key="1">
    <citation type="submission" date="2022-03" db="EMBL/GenBank/DDBJ databases">
        <authorList>
            <person name="Martin C."/>
        </authorList>
    </citation>
    <scope>NUCLEOTIDE SEQUENCE</scope>
</reference>
<dbReference type="AlphaFoldDB" id="A0A8J1UER5"/>
<organism evidence="3 4">
    <name type="scientific">Owenia fusiformis</name>
    <name type="common">Polychaete worm</name>
    <dbReference type="NCBI Taxonomy" id="6347"/>
    <lineage>
        <taxon>Eukaryota</taxon>
        <taxon>Metazoa</taxon>
        <taxon>Spiralia</taxon>
        <taxon>Lophotrochozoa</taxon>
        <taxon>Annelida</taxon>
        <taxon>Polychaeta</taxon>
        <taxon>Sedentaria</taxon>
        <taxon>Canalipalpata</taxon>
        <taxon>Sabellida</taxon>
        <taxon>Oweniida</taxon>
        <taxon>Oweniidae</taxon>
        <taxon>Owenia</taxon>
    </lineage>
</organism>